<keyword evidence="4" id="KW-0028">Amino-acid biosynthesis</keyword>
<evidence type="ECO:0000313" key="9">
    <source>
        <dbReference type="Proteomes" id="UP001291309"/>
    </source>
</evidence>
<dbReference type="PANTHER" id="PTHR43814:SF1">
    <property type="entry name" value="ARGININOSUCCINATE LYASE"/>
    <property type="match status" value="1"/>
</dbReference>
<dbReference type="RefSeq" id="WP_321543845.1">
    <property type="nucleotide sequence ID" value="NZ_JAXIVS010000001.1"/>
</dbReference>
<dbReference type="Proteomes" id="UP001291309">
    <property type="component" value="Unassembled WGS sequence"/>
</dbReference>
<dbReference type="InterPro" id="IPR009049">
    <property type="entry name" value="Argininosuccinate_lyase"/>
</dbReference>
<dbReference type="Gene3D" id="1.10.275.10">
    <property type="entry name" value="Fumarase/aspartase (N-terminal domain)"/>
    <property type="match status" value="1"/>
</dbReference>
<dbReference type="Pfam" id="PF14698">
    <property type="entry name" value="ASL_C2"/>
    <property type="match status" value="1"/>
</dbReference>
<organism evidence="8 9">
    <name type="scientific">Hyalangium rubrum</name>
    <dbReference type="NCBI Taxonomy" id="3103134"/>
    <lineage>
        <taxon>Bacteria</taxon>
        <taxon>Pseudomonadati</taxon>
        <taxon>Myxococcota</taxon>
        <taxon>Myxococcia</taxon>
        <taxon>Myxococcales</taxon>
        <taxon>Cystobacterineae</taxon>
        <taxon>Archangiaceae</taxon>
        <taxon>Hyalangium</taxon>
    </lineage>
</organism>
<dbReference type="Gene3D" id="1.10.40.30">
    <property type="entry name" value="Fumarase/aspartase (C-terminal domain)"/>
    <property type="match status" value="1"/>
</dbReference>
<feature type="domain" description="Argininosuccinate lyase C-terminal" evidence="7">
    <location>
        <begin position="375"/>
        <end position="408"/>
    </location>
</feature>
<evidence type="ECO:0000256" key="2">
    <source>
        <dbReference type="ARBA" id="ARBA00004941"/>
    </source>
</evidence>
<dbReference type="PRINTS" id="PR00145">
    <property type="entry name" value="ARGSUCLYASE"/>
</dbReference>
<dbReference type="PANTHER" id="PTHR43814">
    <property type="entry name" value="ARGININOSUCCINATE LYASE"/>
    <property type="match status" value="1"/>
</dbReference>
<evidence type="ECO:0000256" key="1">
    <source>
        <dbReference type="ARBA" id="ARBA00000985"/>
    </source>
</evidence>
<dbReference type="InterPro" id="IPR022761">
    <property type="entry name" value="Fumarate_lyase_N"/>
</dbReference>
<dbReference type="Gene3D" id="1.20.200.10">
    <property type="entry name" value="Fumarase/aspartase (Central domain)"/>
    <property type="match status" value="1"/>
</dbReference>
<evidence type="ECO:0000259" key="7">
    <source>
        <dbReference type="Pfam" id="PF14698"/>
    </source>
</evidence>
<keyword evidence="9" id="KW-1185">Reference proteome</keyword>
<proteinExistence type="predicted"/>
<evidence type="ECO:0000256" key="5">
    <source>
        <dbReference type="NCBIfam" id="TIGR00838"/>
    </source>
</evidence>
<sequence>MSAQALGRLSRGPHPVLFQLLYEPGFAQDRQHVLPHLLRIDAAHVVMLAHTRILPKETAAQLLAVNRELAARLAAGESLFEPPPVHRGLYLLYESEYIQRLGGEVGGAAHVARSRNDINATVTRMRLREGLREVLGEGLRLAEALHTVAREHSRTLMSGFTHQQPAQPSTFGHYLAGVLSELTRSLGWLSDTWPGLNRCPMGAAAGVGTHFPIDTARVARLLGFDAPVGNSVDAVGSRDFAVQVLSGLSLLGTLLTRLAADLQSWASTAYGFLGWPDELVSTSSIMPQKRNAFVLENIRGQATKATGYLMNALMGLKSAPFTNSVEVSSEVSSALWPALGCSRTALTLSTLLISQVQVNAPAMRQFLVGEDTVMTALADHLVARHGLAFRSAHEVVSKLASRKVEPDLTPATARALLEPLLREVLGRPIALEEAELAPLLDPEGCMRAAAHGGGPAPEAVQAHLESLGGEHARLRERLAGWQSQLGSADAALETESAAFR</sequence>
<dbReference type="SUPFAM" id="SSF48557">
    <property type="entry name" value="L-aspartase-like"/>
    <property type="match status" value="1"/>
</dbReference>
<dbReference type="InterPro" id="IPR024083">
    <property type="entry name" value="Fumarase/histidase_N"/>
</dbReference>
<keyword evidence="4" id="KW-0055">Arginine biosynthesis</keyword>
<name>A0ABU5GVB9_9BACT</name>
<evidence type="ECO:0000259" key="6">
    <source>
        <dbReference type="Pfam" id="PF00206"/>
    </source>
</evidence>
<accession>A0ABU5GVB9</accession>
<evidence type="ECO:0000256" key="4">
    <source>
        <dbReference type="ARBA" id="ARBA00022571"/>
    </source>
</evidence>
<dbReference type="EMBL" id="JAXIVS010000001">
    <property type="protein sequence ID" value="MDY7225126.1"/>
    <property type="molecule type" value="Genomic_DNA"/>
</dbReference>
<evidence type="ECO:0000256" key="3">
    <source>
        <dbReference type="ARBA" id="ARBA00012338"/>
    </source>
</evidence>
<dbReference type="Pfam" id="PF00206">
    <property type="entry name" value="Lyase_1"/>
    <property type="match status" value="1"/>
</dbReference>
<protein>
    <recommendedName>
        <fullName evidence="3 5">Argininosuccinate lyase</fullName>
        <ecNumber evidence="3 5">4.3.2.1</ecNumber>
    </recommendedName>
</protein>
<comment type="caution">
    <text evidence="8">The sequence shown here is derived from an EMBL/GenBank/DDBJ whole genome shotgun (WGS) entry which is preliminary data.</text>
</comment>
<dbReference type="PRINTS" id="PR00149">
    <property type="entry name" value="FUMRATELYASE"/>
</dbReference>
<dbReference type="InterPro" id="IPR029419">
    <property type="entry name" value="Arg_succ_lyase_C"/>
</dbReference>
<comment type="catalytic activity">
    <reaction evidence="1">
        <text>2-(N(omega)-L-arginino)succinate = fumarate + L-arginine</text>
        <dbReference type="Rhea" id="RHEA:24020"/>
        <dbReference type="ChEBI" id="CHEBI:29806"/>
        <dbReference type="ChEBI" id="CHEBI:32682"/>
        <dbReference type="ChEBI" id="CHEBI:57472"/>
        <dbReference type="EC" id="4.3.2.1"/>
    </reaction>
</comment>
<comment type="pathway">
    <text evidence="2">Amino-acid biosynthesis; L-arginine biosynthesis; L-arginine from L-ornithine and carbamoyl phosphate: step 3/3.</text>
</comment>
<reference evidence="8 9" key="1">
    <citation type="submission" date="2023-12" db="EMBL/GenBank/DDBJ databases">
        <title>the genome sequence of Hyalangium sp. s54d21.</title>
        <authorList>
            <person name="Zhang X."/>
        </authorList>
    </citation>
    <scope>NUCLEOTIDE SEQUENCE [LARGE SCALE GENOMIC DNA]</scope>
    <source>
        <strain evidence="9">s54d21</strain>
    </source>
</reference>
<dbReference type="InterPro" id="IPR000362">
    <property type="entry name" value="Fumarate_lyase_fam"/>
</dbReference>
<dbReference type="CDD" id="cd01359">
    <property type="entry name" value="Argininosuccinate_lyase"/>
    <property type="match status" value="1"/>
</dbReference>
<keyword evidence="8" id="KW-0456">Lyase</keyword>
<evidence type="ECO:0000313" key="8">
    <source>
        <dbReference type="EMBL" id="MDY7225126.1"/>
    </source>
</evidence>
<dbReference type="EC" id="4.3.2.1" evidence="3 5"/>
<feature type="domain" description="Fumarate lyase N-terminal" evidence="6">
    <location>
        <begin position="104"/>
        <end position="307"/>
    </location>
</feature>
<dbReference type="NCBIfam" id="TIGR00838">
    <property type="entry name" value="argH"/>
    <property type="match status" value="1"/>
</dbReference>
<dbReference type="InterPro" id="IPR008948">
    <property type="entry name" value="L-Aspartase-like"/>
</dbReference>
<gene>
    <name evidence="8" type="primary">argH</name>
    <name evidence="8" type="ORF">SYV04_01980</name>
</gene>
<dbReference type="GO" id="GO:0004056">
    <property type="term" value="F:argininosuccinate lyase activity"/>
    <property type="evidence" value="ECO:0007669"/>
    <property type="project" value="UniProtKB-EC"/>
</dbReference>